<gene>
    <name evidence="2" type="primary">pmtA</name>
    <name evidence="2" type="ORF">FGKAn22_06920</name>
</gene>
<dbReference type="InterPro" id="IPR013216">
    <property type="entry name" value="Methyltransf_11"/>
</dbReference>
<name>A0AAN1T090_9PROT</name>
<dbReference type="PANTHER" id="PTHR42912:SF80">
    <property type="entry name" value="METHYLTRANSFERASE DOMAIN-CONTAINING PROTEIN"/>
    <property type="match status" value="1"/>
</dbReference>
<dbReference type="SUPFAM" id="SSF53335">
    <property type="entry name" value="S-adenosyl-L-methionine-dependent methyltransferases"/>
    <property type="match status" value="1"/>
</dbReference>
<evidence type="ECO:0000259" key="1">
    <source>
        <dbReference type="Pfam" id="PF08241"/>
    </source>
</evidence>
<sequence>MKADYGLFNRGGLFATDRLTFRRGGHLDNGAIERAYRRYARFYDLFFGAIFQPGRKAIVERMACAPGERILEVGVGTGLSLPLYPKDVTVTGIDISRDMLAQAHARKIREQLDNVVSLSLMDAEEMAFEDNSFDRVVAMHVASVVPHPERLVAEMRRVCKPNGHLFFVNHSHSSNPVVGGIESLLVPLSRQLGFHPDFSLEHFLDETGLVAMSTQPVDLLDFCTMVEVRNNKKFKAVSLAKVMATSHGQDGWAG</sequence>
<dbReference type="Pfam" id="PF08241">
    <property type="entry name" value="Methyltransf_11"/>
    <property type="match status" value="1"/>
</dbReference>
<keyword evidence="2" id="KW-0808">Transferase</keyword>
<dbReference type="Proteomes" id="UP001319121">
    <property type="component" value="Chromosome"/>
</dbReference>
<reference evidence="2 3" key="1">
    <citation type="submission" date="2019-03" db="EMBL/GenBank/DDBJ databases">
        <title>Complete genome sequence of Ferrigenium kumadai strain An22, a microaerophilic iron-oxidizing bacterium isolated from a paddy field soil.</title>
        <authorList>
            <person name="Watanabe T."/>
            <person name="Asakawa S."/>
        </authorList>
    </citation>
    <scope>NUCLEOTIDE SEQUENCE [LARGE SCALE GENOMIC DNA]</scope>
    <source>
        <strain evidence="2 3">An22</strain>
    </source>
</reference>
<keyword evidence="3" id="KW-1185">Reference proteome</keyword>
<dbReference type="InterPro" id="IPR029063">
    <property type="entry name" value="SAM-dependent_MTases_sf"/>
</dbReference>
<dbReference type="InterPro" id="IPR050508">
    <property type="entry name" value="Methyltransf_Superfamily"/>
</dbReference>
<dbReference type="GO" id="GO:0008757">
    <property type="term" value="F:S-adenosylmethionine-dependent methyltransferase activity"/>
    <property type="evidence" value="ECO:0007669"/>
    <property type="project" value="InterPro"/>
</dbReference>
<organism evidence="2 3">
    <name type="scientific">Ferrigenium kumadai</name>
    <dbReference type="NCBI Taxonomy" id="1682490"/>
    <lineage>
        <taxon>Bacteria</taxon>
        <taxon>Pseudomonadati</taxon>
        <taxon>Pseudomonadota</taxon>
        <taxon>Betaproteobacteria</taxon>
        <taxon>Nitrosomonadales</taxon>
        <taxon>Gallionellaceae</taxon>
        <taxon>Ferrigenium</taxon>
    </lineage>
</organism>
<dbReference type="Gene3D" id="3.40.50.150">
    <property type="entry name" value="Vaccinia Virus protein VP39"/>
    <property type="match status" value="1"/>
</dbReference>
<dbReference type="PANTHER" id="PTHR42912">
    <property type="entry name" value="METHYLTRANSFERASE"/>
    <property type="match status" value="1"/>
</dbReference>
<protein>
    <submittedName>
        <fullName evidence="2">SAM-dependent methyltransferase</fullName>
    </submittedName>
</protein>
<dbReference type="GO" id="GO:0032259">
    <property type="term" value="P:methylation"/>
    <property type="evidence" value="ECO:0007669"/>
    <property type="project" value="UniProtKB-KW"/>
</dbReference>
<accession>A0AAN1T090</accession>
<evidence type="ECO:0000313" key="3">
    <source>
        <dbReference type="Proteomes" id="UP001319121"/>
    </source>
</evidence>
<dbReference type="CDD" id="cd02440">
    <property type="entry name" value="AdoMet_MTases"/>
    <property type="match status" value="1"/>
</dbReference>
<dbReference type="KEGG" id="fku:FGKAn22_06920"/>
<keyword evidence="2" id="KW-0489">Methyltransferase</keyword>
<feature type="domain" description="Methyltransferase type 11" evidence="1">
    <location>
        <begin position="71"/>
        <end position="167"/>
    </location>
</feature>
<dbReference type="AlphaFoldDB" id="A0AAN1T090"/>
<proteinExistence type="predicted"/>
<dbReference type="RefSeq" id="WP_212786601.1">
    <property type="nucleotide sequence ID" value="NZ_AP019536.1"/>
</dbReference>
<evidence type="ECO:0000313" key="2">
    <source>
        <dbReference type="EMBL" id="BBI98999.1"/>
    </source>
</evidence>
<dbReference type="EMBL" id="AP019536">
    <property type="protein sequence ID" value="BBI98999.1"/>
    <property type="molecule type" value="Genomic_DNA"/>
</dbReference>